<evidence type="ECO:0000313" key="1">
    <source>
        <dbReference type="EMBL" id="MFD2057976.1"/>
    </source>
</evidence>
<dbReference type="EMBL" id="JBHUGY010000066">
    <property type="protein sequence ID" value="MFD2057976.1"/>
    <property type="molecule type" value="Genomic_DNA"/>
</dbReference>
<gene>
    <name evidence="1" type="ORF">ACFSQT_34330</name>
</gene>
<dbReference type="RefSeq" id="WP_379026403.1">
    <property type="nucleotide sequence ID" value="NZ_JBHUGY010000066.1"/>
</dbReference>
<protein>
    <submittedName>
        <fullName evidence="1">DUF1501 domain-containing protein</fullName>
    </submittedName>
</protein>
<evidence type="ECO:0000313" key="2">
    <source>
        <dbReference type="Proteomes" id="UP001597349"/>
    </source>
</evidence>
<proteinExistence type="predicted"/>
<dbReference type="PANTHER" id="PTHR43737:SF1">
    <property type="entry name" value="DUF1501 DOMAIN-CONTAINING PROTEIN"/>
    <property type="match status" value="1"/>
</dbReference>
<dbReference type="InterPro" id="IPR010869">
    <property type="entry name" value="DUF1501"/>
</dbReference>
<dbReference type="Pfam" id="PF07394">
    <property type="entry name" value="DUF1501"/>
    <property type="match status" value="1"/>
</dbReference>
<dbReference type="Proteomes" id="UP001597349">
    <property type="component" value="Unassembled WGS sequence"/>
</dbReference>
<keyword evidence="2" id="KW-1185">Reference proteome</keyword>
<comment type="caution">
    <text evidence="1">The sequence shown here is derived from an EMBL/GenBank/DDBJ whole genome shotgun (WGS) entry which is preliminary data.</text>
</comment>
<accession>A0ABW4WP83</accession>
<dbReference type="PANTHER" id="PTHR43737">
    <property type="entry name" value="BLL7424 PROTEIN"/>
    <property type="match status" value="1"/>
</dbReference>
<sequence>MKRGGIRTLKLDGLFALHPVLAPLLPFFDAGELLIVPGTAIAGVERSHAASEFALFGSDFDDPTGWPGLAALALKSEPWRTGPADRSIDLICDLARGNPLLDLALLSPEQAQMRSPRCLEDPVEQRSLGQAARFTCAATRAAQALATEGGPRIAMLELPGFDTHISQGARLARALKALADGLVSFAEACGAAWNRTVVMVVTEFGRSVPLNTDGGTDHGVASVTFLMGGRVAGGRVGNQWPGLAPSQLRGGTDLAVVTDLRSTRPC</sequence>
<organism evidence="1 2">
    <name type="scientific">Mesorhizobium calcicola</name>
    <dbReference type="NCBI Taxonomy" id="1300310"/>
    <lineage>
        <taxon>Bacteria</taxon>
        <taxon>Pseudomonadati</taxon>
        <taxon>Pseudomonadota</taxon>
        <taxon>Alphaproteobacteria</taxon>
        <taxon>Hyphomicrobiales</taxon>
        <taxon>Phyllobacteriaceae</taxon>
        <taxon>Mesorhizobium</taxon>
    </lineage>
</organism>
<reference evidence="2" key="1">
    <citation type="journal article" date="2019" name="Int. J. Syst. Evol. Microbiol.">
        <title>The Global Catalogue of Microorganisms (GCM) 10K type strain sequencing project: providing services to taxonomists for standard genome sequencing and annotation.</title>
        <authorList>
            <consortium name="The Broad Institute Genomics Platform"/>
            <consortium name="The Broad Institute Genome Sequencing Center for Infectious Disease"/>
            <person name="Wu L."/>
            <person name="Ma J."/>
        </authorList>
    </citation>
    <scope>NUCLEOTIDE SEQUENCE [LARGE SCALE GENOMIC DNA]</scope>
    <source>
        <strain evidence="2">CGMCC 1.16226</strain>
    </source>
</reference>
<name>A0ABW4WP83_9HYPH</name>